<dbReference type="Gene3D" id="3.30.420.10">
    <property type="entry name" value="Ribonuclease H-like superfamily/Ribonuclease H"/>
    <property type="match status" value="1"/>
</dbReference>
<dbReference type="OrthoDB" id="128665at2759"/>
<keyword evidence="5" id="KW-0479">Metal-binding</keyword>
<dbReference type="InterPro" id="IPR050092">
    <property type="entry name" value="RNase_H"/>
</dbReference>
<dbReference type="GO" id="GO:0043137">
    <property type="term" value="P:DNA replication, removal of RNA primer"/>
    <property type="evidence" value="ECO:0007669"/>
    <property type="project" value="TreeGrafter"/>
</dbReference>
<dbReference type="InterPro" id="IPR036397">
    <property type="entry name" value="RNaseH_sf"/>
</dbReference>
<dbReference type="SUPFAM" id="SSF53098">
    <property type="entry name" value="Ribonuclease H-like"/>
    <property type="match status" value="1"/>
</dbReference>
<comment type="catalytic activity">
    <reaction evidence="1">
        <text>Endonucleolytic cleavage to 5'-phosphomonoester.</text>
        <dbReference type="EC" id="3.1.26.4"/>
    </reaction>
</comment>
<gene>
    <name evidence="10" type="ORF">ALEPTO_LOCUS12715</name>
</gene>
<dbReference type="GO" id="GO:0003676">
    <property type="term" value="F:nucleic acid binding"/>
    <property type="evidence" value="ECO:0007669"/>
    <property type="project" value="InterPro"/>
</dbReference>
<keyword evidence="4" id="KW-0540">Nuclease</keyword>
<dbReference type="Pfam" id="PF00075">
    <property type="entry name" value="RNase_H"/>
    <property type="match status" value="1"/>
</dbReference>
<dbReference type="EMBL" id="CAJVPS010031690">
    <property type="protein sequence ID" value="CAG8733717.1"/>
    <property type="molecule type" value="Genomic_DNA"/>
</dbReference>
<evidence type="ECO:0000256" key="5">
    <source>
        <dbReference type="ARBA" id="ARBA00022723"/>
    </source>
</evidence>
<dbReference type="Proteomes" id="UP000789508">
    <property type="component" value="Unassembled WGS sequence"/>
</dbReference>
<feature type="region of interest" description="Disordered" evidence="8">
    <location>
        <begin position="129"/>
        <end position="152"/>
    </location>
</feature>
<evidence type="ECO:0000256" key="1">
    <source>
        <dbReference type="ARBA" id="ARBA00000077"/>
    </source>
</evidence>
<sequence length="190" mass="21629">AAIRALETCTNNHLPLEIKTDSQYLIKAYQSWIKKWESNDWKTTSKKKEVENKELFQRLLMLIRSREGKTYVPGHAGIEGNEAADRLANAGAVLDVNTSDDNDIINNIISKESNNEEDEEIARTEEQFNRSLDSSIASIPSPPGITASDQFQTDDIYPQQKISEEYINLLMENNLLSKEQLEILRNSNNQ</sequence>
<keyword evidence="7" id="KW-0378">Hydrolase</keyword>
<evidence type="ECO:0000313" key="10">
    <source>
        <dbReference type="EMBL" id="CAG8733717.1"/>
    </source>
</evidence>
<dbReference type="GO" id="GO:0046872">
    <property type="term" value="F:metal ion binding"/>
    <property type="evidence" value="ECO:0007669"/>
    <property type="project" value="UniProtKB-KW"/>
</dbReference>
<name>A0A9N9IGD1_9GLOM</name>
<evidence type="ECO:0000256" key="3">
    <source>
        <dbReference type="ARBA" id="ARBA00012180"/>
    </source>
</evidence>
<accession>A0A9N9IGD1</accession>
<dbReference type="PANTHER" id="PTHR10642">
    <property type="entry name" value="RIBONUCLEASE H1"/>
    <property type="match status" value="1"/>
</dbReference>
<dbReference type="InterPro" id="IPR012337">
    <property type="entry name" value="RNaseH-like_sf"/>
</dbReference>
<comment type="similarity">
    <text evidence="2">Belongs to the RNase H family.</text>
</comment>
<keyword evidence="6" id="KW-0255">Endonuclease</keyword>
<evidence type="ECO:0000256" key="8">
    <source>
        <dbReference type="SAM" id="MobiDB-lite"/>
    </source>
</evidence>
<protein>
    <recommendedName>
        <fullName evidence="3">ribonuclease H</fullName>
        <ecNumber evidence="3">3.1.26.4</ecNumber>
    </recommendedName>
</protein>
<evidence type="ECO:0000256" key="4">
    <source>
        <dbReference type="ARBA" id="ARBA00022722"/>
    </source>
</evidence>
<dbReference type="PANTHER" id="PTHR10642:SF26">
    <property type="entry name" value="RIBONUCLEASE H1"/>
    <property type="match status" value="1"/>
</dbReference>
<dbReference type="AlphaFoldDB" id="A0A9N9IGD1"/>
<keyword evidence="11" id="KW-1185">Reference proteome</keyword>
<dbReference type="GO" id="GO:0004523">
    <property type="term" value="F:RNA-DNA hybrid ribonuclease activity"/>
    <property type="evidence" value="ECO:0007669"/>
    <property type="project" value="UniProtKB-EC"/>
</dbReference>
<feature type="non-terminal residue" evidence="10">
    <location>
        <position position="190"/>
    </location>
</feature>
<evidence type="ECO:0000256" key="2">
    <source>
        <dbReference type="ARBA" id="ARBA00005300"/>
    </source>
</evidence>
<reference evidence="10" key="1">
    <citation type="submission" date="2021-06" db="EMBL/GenBank/DDBJ databases">
        <authorList>
            <person name="Kallberg Y."/>
            <person name="Tangrot J."/>
            <person name="Rosling A."/>
        </authorList>
    </citation>
    <scope>NUCLEOTIDE SEQUENCE</scope>
    <source>
        <strain evidence="10">FL130A</strain>
    </source>
</reference>
<comment type="caution">
    <text evidence="10">The sequence shown here is derived from an EMBL/GenBank/DDBJ whole genome shotgun (WGS) entry which is preliminary data.</text>
</comment>
<feature type="compositionally biased region" description="Low complexity" evidence="8">
    <location>
        <begin position="134"/>
        <end position="148"/>
    </location>
</feature>
<proteinExistence type="inferred from homology"/>
<feature type="domain" description="RNase H type-1" evidence="9">
    <location>
        <begin position="1"/>
        <end position="93"/>
    </location>
</feature>
<evidence type="ECO:0000313" key="11">
    <source>
        <dbReference type="Proteomes" id="UP000789508"/>
    </source>
</evidence>
<organism evidence="10 11">
    <name type="scientific">Ambispora leptoticha</name>
    <dbReference type="NCBI Taxonomy" id="144679"/>
    <lineage>
        <taxon>Eukaryota</taxon>
        <taxon>Fungi</taxon>
        <taxon>Fungi incertae sedis</taxon>
        <taxon>Mucoromycota</taxon>
        <taxon>Glomeromycotina</taxon>
        <taxon>Glomeromycetes</taxon>
        <taxon>Archaeosporales</taxon>
        <taxon>Ambisporaceae</taxon>
        <taxon>Ambispora</taxon>
    </lineage>
</organism>
<dbReference type="EC" id="3.1.26.4" evidence="3"/>
<dbReference type="InterPro" id="IPR002156">
    <property type="entry name" value="RNaseH_domain"/>
</dbReference>
<dbReference type="CDD" id="cd09280">
    <property type="entry name" value="RNase_HI_eukaryote_like"/>
    <property type="match status" value="1"/>
</dbReference>
<evidence type="ECO:0000259" key="9">
    <source>
        <dbReference type="PROSITE" id="PS50879"/>
    </source>
</evidence>
<dbReference type="PROSITE" id="PS50879">
    <property type="entry name" value="RNASE_H_1"/>
    <property type="match status" value="1"/>
</dbReference>
<evidence type="ECO:0000256" key="6">
    <source>
        <dbReference type="ARBA" id="ARBA00022759"/>
    </source>
</evidence>
<evidence type="ECO:0000256" key="7">
    <source>
        <dbReference type="ARBA" id="ARBA00022801"/>
    </source>
</evidence>